<dbReference type="SUPFAM" id="SSF46689">
    <property type="entry name" value="Homeodomain-like"/>
    <property type="match status" value="1"/>
</dbReference>
<feature type="region of interest" description="Disordered" evidence="9">
    <location>
        <begin position="1"/>
        <end position="59"/>
    </location>
</feature>
<evidence type="ECO:0000313" key="12">
    <source>
        <dbReference type="EnsemblMetazoa" id="XP_038051911.1"/>
    </source>
</evidence>
<dbReference type="Pfam" id="PF01593">
    <property type="entry name" value="Amino_oxidase"/>
    <property type="match status" value="1"/>
</dbReference>
<comment type="similarity">
    <text evidence="2">Belongs to the flavin monoamine oxidase family.</text>
</comment>
<accession>A0A913ZLH9</accession>
<protein>
    <recommendedName>
        <fullName evidence="14">Lysine demethylase 1B</fullName>
    </recommendedName>
</protein>
<dbReference type="Pfam" id="PF04433">
    <property type="entry name" value="SWIRM"/>
    <property type="match status" value="1"/>
</dbReference>
<dbReference type="InterPro" id="IPR011124">
    <property type="entry name" value="Znf_CW"/>
</dbReference>
<evidence type="ECO:0000256" key="6">
    <source>
        <dbReference type="ARBA" id="ARBA00022827"/>
    </source>
</evidence>
<evidence type="ECO:0000256" key="4">
    <source>
        <dbReference type="ARBA" id="ARBA00022723"/>
    </source>
</evidence>
<dbReference type="OMA" id="PYVFWGE"/>
<evidence type="ECO:0000259" key="10">
    <source>
        <dbReference type="PROSITE" id="PS50934"/>
    </source>
</evidence>
<evidence type="ECO:0000256" key="9">
    <source>
        <dbReference type="SAM" id="MobiDB-lite"/>
    </source>
</evidence>
<dbReference type="PRINTS" id="PR00419">
    <property type="entry name" value="ADXRDTASE"/>
</dbReference>
<dbReference type="InterPro" id="IPR009057">
    <property type="entry name" value="Homeodomain-like_sf"/>
</dbReference>
<dbReference type="GeneID" id="119724774"/>
<dbReference type="PROSITE" id="PS51050">
    <property type="entry name" value="ZF_CW"/>
    <property type="match status" value="1"/>
</dbReference>
<evidence type="ECO:0000259" key="11">
    <source>
        <dbReference type="PROSITE" id="PS51050"/>
    </source>
</evidence>
<feature type="compositionally biased region" description="Basic and acidic residues" evidence="9">
    <location>
        <begin position="50"/>
        <end position="59"/>
    </location>
</feature>
<dbReference type="Proteomes" id="UP000887568">
    <property type="component" value="Unplaced"/>
</dbReference>
<dbReference type="EnsemblMetazoa" id="XM_038195983.1">
    <property type="protein sequence ID" value="XP_038051911.1"/>
    <property type="gene ID" value="LOC119724774"/>
</dbReference>
<dbReference type="SUPFAM" id="SSF54373">
    <property type="entry name" value="FAD-linked reductases, C-terminal domain"/>
    <property type="match status" value="1"/>
</dbReference>
<keyword evidence="7" id="KW-0862">Zinc</keyword>
<evidence type="ECO:0000256" key="3">
    <source>
        <dbReference type="ARBA" id="ARBA00022630"/>
    </source>
</evidence>
<keyword evidence="4" id="KW-0479">Metal-binding</keyword>
<dbReference type="Gene3D" id="1.10.10.10">
    <property type="entry name" value="Winged helix-like DNA-binding domain superfamily/Winged helix DNA-binding domain"/>
    <property type="match status" value="1"/>
</dbReference>
<comment type="cofactor">
    <cofactor evidence="1">
        <name>FAD</name>
        <dbReference type="ChEBI" id="CHEBI:57692"/>
    </cofactor>
</comment>
<sequence length="815" mass="90406">MSGRVKRKPEKLVEDDEVASPSPAPSGTPGGGAKGGKGKGGGPGGKRAHRSCEKSRCPEKTPLCSINAHDRCAGSGYTSRWYHLSSGEHYCNECFDYFYRSHRVGFEQVARWKREWSCTGKTEPNLRTFMVDQLLPYWLQCTKPDCGKWRSLPSGQEINTEAIRQFTCAVGRTADAGEGETANPCDVEEDIRVQKTLQPEWLETLLFPPLLKNSPAAPFLASYFPDGVGLSATCELVKKKPGERHSYSGTSNIPVTGVSPYFQPFYQPDEQGKAMCVRPDMMEHDEIQEFPEFTKEQQMYLALRNLVIALWSTSCKEFLTVEKCIHHLIVRGLIRIRCVQLLVPVIHFLSRKGLINTGLLRDPVGGSLLPPEFNQGPVVIIGAGPAGLAAARQLTNFGCQVTVLEARDRIGGRVWDDDSLGVCVAKGAQTVNGCINNPISLMCEQAGLKMKLIQDRCHLLEGDGQLIDASLDRRVDFHFNAMLDAIAEWRKDKTHTSDVALGRKLFEMHRIFMEETSLTFTPTENRLLQFHISNLEYACGCNLSKVSSLHWDQNETFAQFAGDHTLLPDGYSAIFSQLAEGLDIRLGQAVVSVDYSSKTTVVTTSDGKEYKAAKVLVTVPLAILQQGLIDFHPPLPVNKQKALQTLGAGTSEKIGMRFPRSFWAKKTAGADYFGHTPSVEDRRGYFSVFYDMTPNSKESHVLMTVLSGDAVEKTKDLTDEQIIADCMECLRGLFPEEDVPEPTSYFVTHWSKDPYAQMAYSYVKTSGHGEDYDTMAMDVSRTVFFAGEATNRHFPQSVTGAYLSGVREATKIVSC</sequence>
<evidence type="ECO:0000256" key="5">
    <source>
        <dbReference type="ARBA" id="ARBA00022771"/>
    </source>
</evidence>
<dbReference type="GO" id="GO:0008270">
    <property type="term" value="F:zinc ion binding"/>
    <property type="evidence" value="ECO:0007669"/>
    <property type="project" value="UniProtKB-KW"/>
</dbReference>
<dbReference type="PANTHER" id="PTHR10742:SF410">
    <property type="entry name" value="LYSINE-SPECIFIC HISTONE DEMETHYLASE 2"/>
    <property type="match status" value="1"/>
</dbReference>
<dbReference type="InterPro" id="IPR036388">
    <property type="entry name" value="WH-like_DNA-bd_sf"/>
</dbReference>
<dbReference type="InterPro" id="IPR050281">
    <property type="entry name" value="Flavin_monoamine_oxidase"/>
</dbReference>
<feature type="domain" description="SWIRM" evidence="10">
    <location>
        <begin position="268"/>
        <end position="366"/>
    </location>
</feature>
<dbReference type="OrthoDB" id="2219495at2759"/>
<keyword evidence="13" id="KW-1185">Reference proteome</keyword>
<name>A0A913ZLH9_PATMI</name>
<dbReference type="InterPro" id="IPR002937">
    <property type="entry name" value="Amino_oxidase"/>
</dbReference>
<evidence type="ECO:0000256" key="2">
    <source>
        <dbReference type="ARBA" id="ARBA00005995"/>
    </source>
</evidence>
<evidence type="ECO:0000256" key="8">
    <source>
        <dbReference type="ARBA" id="ARBA00023002"/>
    </source>
</evidence>
<keyword evidence="5" id="KW-0863">Zinc-finger</keyword>
<dbReference type="RefSeq" id="XP_038051911.1">
    <property type="nucleotide sequence ID" value="XM_038195983.1"/>
</dbReference>
<dbReference type="InterPro" id="IPR036188">
    <property type="entry name" value="FAD/NAD-bd_sf"/>
</dbReference>
<proteinExistence type="inferred from homology"/>
<dbReference type="SUPFAM" id="SSF51905">
    <property type="entry name" value="FAD/NAD(P)-binding domain"/>
    <property type="match status" value="1"/>
</dbReference>
<dbReference type="Gene3D" id="3.50.50.60">
    <property type="entry name" value="FAD/NAD(P)-binding domain"/>
    <property type="match status" value="1"/>
</dbReference>
<dbReference type="FunFam" id="1.10.10.10:FF:000232">
    <property type="entry name" value="lysine-specific histone demethylase 1B"/>
    <property type="match status" value="1"/>
</dbReference>
<keyword evidence="8" id="KW-0560">Oxidoreductase</keyword>
<dbReference type="AlphaFoldDB" id="A0A913ZLH9"/>
<evidence type="ECO:0000313" key="13">
    <source>
        <dbReference type="Proteomes" id="UP000887568"/>
    </source>
</evidence>
<dbReference type="Gene3D" id="3.90.660.10">
    <property type="match status" value="1"/>
</dbReference>
<evidence type="ECO:0000256" key="7">
    <source>
        <dbReference type="ARBA" id="ARBA00022833"/>
    </source>
</evidence>
<dbReference type="PROSITE" id="PS50934">
    <property type="entry name" value="SWIRM"/>
    <property type="match status" value="1"/>
</dbReference>
<dbReference type="PANTHER" id="PTHR10742">
    <property type="entry name" value="FLAVIN MONOAMINE OXIDASE"/>
    <property type="match status" value="1"/>
</dbReference>
<feature type="compositionally biased region" description="Gly residues" evidence="9">
    <location>
        <begin position="28"/>
        <end position="45"/>
    </location>
</feature>
<dbReference type="Gene3D" id="3.30.40.100">
    <property type="match status" value="1"/>
</dbReference>
<evidence type="ECO:0000256" key="1">
    <source>
        <dbReference type="ARBA" id="ARBA00001974"/>
    </source>
</evidence>
<dbReference type="CTD" id="221656"/>
<reference evidence="12" key="1">
    <citation type="submission" date="2022-11" db="UniProtKB">
        <authorList>
            <consortium name="EnsemblMetazoa"/>
        </authorList>
    </citation>
    <scope>IDENTIFICATION</scope>
</reference>
<evidence type="ECO:0008006" key="14">
    <source>
        <dbReference type="Google" id="ProtNLM"/>
    </source>
</evidence>
<keyword evidence="6" id="KW-0274">FAD</keyword>
<organism evidence="12 13">
    <name type="scientific">Patiria miniata</name>
    <name type="common">Bat star</name>
    <name type="synonym">Asterina miniata</name>
    <dbReference type="NCBI Taxonomy" id="46514"/>
    <lineage>
        <taxon>Eukaryota</taxon>
        <taxon>Metazoa</taxon>
        <taxon>Echinodermata</taxon>
        <taxon>Eleutherozoa</taxon>
        <taxon>Asterozoa</taxon>
        <taxon>Asteroidea</taxon>
        <taxon>Valvatacea</taxon>
        <taxon>Valvatida</taxon>
        <taxon>Asterinidae</taxon>
        <taxon>Patiria</taxon>
    </lineage>
</organism>
<dbReference type="GO" id="GO:0140682">
    <property type="term" value="F:FAD-dependent H3K4me/H3K4me3 demethylase activity"/>
    <property type="evidence" value="ECO:0007669"/>
    <property type="project" value="UniProtKB-ARBA"/>
</dbReference>
<feature type="domain" description="CW-type" evidence="11">
    <location>
        <begin position="132"/>
        <end position="193"/>
    </location>
</feature>
<keyword evidence="3" id="KW-0285">Flavoprotein</keyword>
<dbReference type="InterPro" id="IPR007526">
    <property type="entry name" value="SWIRM"/>
</dbReference>
<dbReference type="Pfam" id="PF07496">
    <property type="entry name" value="zf-CW"/>
    <property type="match status" value="1"/>
</dbReference>